<evidence type="ECO:0000313" key="3">
    <source>
        <dbReference type="Proteomes" id="UP000657574"/>
    </source>
</evidence>
<organism evidence="2 3">
    <name type="scientific">Streptomyces brasiliensis</name>
    <dbReference type="NCBI Taxonomy" id="1954"/>
    <lineage>
        <taxon>Bacteria</taxon>
        <taxon>Bacillati</taxon>
        <taxon>Actinomycetota</taxon>
        <taxon>Actinomycetes</taxon>
        <taxon>Kitasatosporales</taxon>
        <taxon>Streptomycetaceae</taxon>
        <taxon>Streptomyces</taxon>
    </lineage>
</organism>
<feature type="compositionally biased region" description="Low complexity" evidence="1">
    <location>
        <begin position="105"/>
        <end position="120"/>
    </location>
</feature>
<reference evidence="2" key="2">
    <citation type="submission" date="2020-09" db="EMBL/GenBank/DDBJ databases">
        <authorList>
            <person name="Sun Q."/>
            <person name="Ohkuma M."/>
        </authorList>
    </citation>
    <scope>NUCLEOTIDE SEQUENCE</scope>
    <source>
        <strain evidence="2">JCM 3086</strain>
    </source>
</reference>
<dbReference type="EMBL" id="BMQA01000116">
    <property type="protein sequence ID" value="GGJ69995.1"/>
    <property type="molecule type" value="Genomic_DNA"/>
</dbReference>
<comment type="caution">
    <text evidence="2">The sequence shown here is derived from an EMBL/GenBank/DDBJ whole genome shotgun (WGS) entry which is preliminary data.</text>
</comment>
<evidence type="ECO:0000256" key="1">
    <source>
        <dbReference type="SAM" id="MobiDB-lite"/>
    </source>
</evidence>
<reference evidence="2" key="1">
    <citation type="journal article" date="2014" name="Int. J. Syst. Evol. Microbiol.">
        <title>Complete genome sequence of Corynebacterium casei LMG S-19264T (=DSM 44701T), isolated from a smear-ripened cheese.</title>
        <authorList>
            <consortium name="US DOE Joint Genome Institute (JGI-PGF)"/>
            <person name="Walter F."/>
            <person name="Albersmeier A."/>
            <person name="Kalinowski J."/>
            <person name="Ruckert C."/>
        </authorList>
    </citation>
    <scope>NUCLEOTIDE SEQUENCE</scope>
    <source>
        <strain evidence="2">JCM 3086</strain>
    </source>
</reference>
<dbReference type="Proteomes" id="UP000657574">
    <property type="component" value="Unassembled WGS sequence"/>
</dbReference>
<name>A0A917PBM0_9ACTN</name>
<feature type="compositionally biased region" description="Polar residues" evidence="1">
    <location>
        <begin position="89"/>
        <end position="102"/>
    </location>
</feature>
<dbReference type="AlphaFoldDB" id="A0A917PBM0"/>
<sequence length="128" mass="13180">MFVLRWFIDGSRLAQLACDNGLSTSTAYRYLHEGLTVLAARAPDLATALERAKEAGLTHLNLDGTVIRTDRVAAPAPAPTEPTCGGPESTSTTAGTCRSSPLRTAGRSGSRPSARAGSTTPPAPATTA</sequence>
<keyword evidence="3" id="KW-1185">Reference proteome</keyword>
<gene>
    <name evidence="2" type="ORF">GCM10010121_095800</name>
</gene>
<evidence type="ECO:0008006" key="4">
    <source>
        <dbReference type="Google" id="ProtNLM"/>
    </source>
</evidence>
<feature type="region of interest" description="Disordered" evidence="1">
    <location>
        <begin position="71"/>
        <end position="128"/>
    </location>
</feature>
<accession>A0A917PBM0</accession>
<protein>
    <recommendedName>
        <fullName evidence="4">Transposase</fullName>
    </recommendedName>
</protein>
<proteinExistence type="predicted"/>
<evidence type="ECO:0000313" key="2">
    <source>
        <dbReference type="EMBL" id="GGJ69995.1"/>
    </source>
</evidence>